<dbReference type="EMBL" id="BHEO01000005">
    <property type="protein sequence ID" value="GBU04868.1"/>
    <property type="molecule type" value="Genomic_DNA"/>
</dbReference>
<gene>
    <name evidence="3" type="ORF">EDD74_1296</name>
    <name evidence="2" type="ORF">FAEUMB_14090</name>
</gene>
<proteinExistence type="predicted"/>
<dbReference type="Proteomes" id="UP000702954">
    <property type="component" value="Unassembled WGS sequence"/>
</dbReference>
<comment type="caution">
    <text evidence="3">The sequence shown here is derived from an EMBL/GenBank/DDBJ whole genome shotgun (WGS) entry which is preliminary data.</text>
</comment>
<feature type="coiled-coil region" evidence="1">
    <location>
        <begin position="89"/>
        <end position="194"/>
    </location>
</feature>
<accession>A0A4R3JC70</accession>
<reference evidence="3 4" key="2">
    <citation type="submission" date="2019-03" db="EMBL/GenBank/DDBJ databases">
        <title>Genomic Encyclopedia of Type Strains, Phase IV (KMG-IV): sequencing the most valuable type-strain genomes for metagenomic binning, comparative biology and taxonomic classification.</title>
        <authorList>
            <person name="Goeker M."/>
        </authorList>
    </citation>
    <scope>NUCLEOTIDE SEQUENCE [LARGE SCALE GENOMIC DNA]</scope>
    <source>
        <strain evidence="3 4">DSM 103426</strain>
    </source>
</reference>
<keyword evidence="5" id="KW-1185">Reference proteome</keyword>
<dbReference type="AlphaFoldDB" id="A0A4R3JC70"/>
<name>A0A4R3JC70_9FIRM</name>
<evidence type="ECO:0000313" key="3">
    <source>
        <dbReference type="EMBL" id="TCS63342.1"/>
    </source>
</evidence>
<evidence type="ECO:0000313" key="2">
    <source>
        <dbReference type="EMBL" id="GBU04868.1"/>
    </source>
</evidence>
<evidence type="ECO:0000313" key="4">
    <source>
        <dbReference type="Proteomes" id="UP000294613"/>
    </source>
</evidence>
<evidence type="ECO:0000256" key="1">
    <source>
        <dbReference type="SAM" id="Coils"/>
    </source>
</evidence>
<keyword evidence="1" id="KW-0175">Coiled coil</keyword>
<sequence>MEEIKSFLPEELKAYQICVARWQEIDINTIRNILEKEMVWKKREWMYLCALDGIPDEKLEEMIDWELAEIQEARTNFLQEKFQKSSEAEELSEGKIRQLQEQLSALQKENEELERMIKTQVDDFLRKINGEKETAEKKIQKLEERLKGETEALQKVQEELTASRKICRDDEEIIKNLKEKYRSSKEELQRYKSQQSKGLLPVPIEAEETSFFKKFWNCWKRKKEEKRFHTLWALREAETEKFVQAVFRDPKMQPEQEDYLLECLQEGDPIEEILVYGKSCFSVDQMKQLRNYHKNKVLQEQQKGKKRWR</sequence>
<organism evidence="3 4">
    <name type="scientific">Faecalimonas umbilicata</name>
    <dbReference type="NCBI Taxonomy" id="1912855"/>
    <lineage>
        <taxon>Bacteria</taxon>
        <taxon>Bacillati</taxon>
        <taxon>Bacillota</taxon>
        <taxon>Clostridia</taxon>
        <taxon>Lachnospirales</taxon>
        <taxon>Lachnospiraceae</taxon>
        <taxon>Faecalimonas</taxon>
    </lineage>
</organism>
<evidence type="ECO:0000313" key="5">
    <source>
        <dbReference type="Proteomes" id="UP000702954"/>
    </source>
</evidence>
<dbReference type="RefSeq" id="WP_116441572.1">
    <property type="nucleotide sequence ID" value="NZ_BHEO01000005.1"/>
</dbReference>
<dbReference type="EMBL" id="SLZV01000029">
    <property type="protein sequence ID" value="TCS63342.1"/>
    <property type="molecule type" value="Genomic_DNA"/>
</dbReference>
<reference evidence="2 5" key="1">
    <citation type="journal article" date="2018" name="Int. J. Syst. Evol. Microbiol.">
        <title>Draft Genome Sequence of Faecalimonas umbilicata JCM 30896T, an Acetate-Producing Bacterium Isolated from Human Feces.</title>
        <authorList>
            <person name="Sakamoto M."/>
            <person name="Ikeyama N."/>
            <person name="Yuki M."/>
            <person name="Ohkuma M."/>
        </authorList>
    </citation>
    <scope>NUCLEOTIDE SEQUENCE [LARGE SCALE GENOMIC DNA]</scope>
    <source>
        <strain evidence="2 5">EGH7</strain>
    </source>
</reference>
<protein>
    <submittedName>
        <fullName evidence="3">Uncharacterized protein</fullName>
    </submittedName>
</protein>
<dbReference type="Proteomes" id="UP000294613">
    <property type="component" value="Unassembled WGS sequence"/>
</dbReference>